<gene>
    <name evidence="1" type="ORF">JJL49_16480</name>
</gene>
<keyword evidence="2" id="KW-1185">Reference proteome</keyword>
<sequence>MDNLRQEKTFIDRQKWSLLGGDAKIVASGKIVKELDSWGYIINGVGVVLGGFQIVAGITIFTGSLAHLNIVGMVAGATLFLHGINGIEEGIVNIKNGSEGHVGKIKEGYINTARFMGFDEKVGALAYSSMDLSLSAYGMARFVLKPDARRLFNFLPSDYIRNVKRMSVPSLLIEGTGDAITIKTALEE</sequence>
<name>A0ACC5RQ41_ENTAG</name>
<accession>A0ACC5RQ41</accession>
<dbReference type="EMBL" id="JAEOXF010000011">
    <property type="protein sequence ID" value="MBK4726831.1"/>
    <property type="molecule type" value="Genomic_DNA"/>
</dbReference>
<organism evidence="1 2">
    <name type="scientific">Enterobacter agglomerans</name>
    <name type="common">Erwinia herbicola</name>
    <name type="synonym">Pantoea agglomerans</name>
    <dbReference type="NCBI Taxonomy" id="549"/>
    <lineage>
        <taxon>Bacteria</taxon>
        <taxon>Pseudomonadati</taxon>
        <taxon>Pseudomonadota</taxon>
        <taxon>Gammaproteobacteria</taxon>
        <taxon>Enterobacterales</taxon>
        <taxon>Erwiniaceae</taxon>
        <taxon>Pantoea</taxon>
        <taxon>Pantoea agglomerans group</taxon>
    </lineage>
</organism>
<proteinExistence type="predicted"/>
<evidence type="ECO:0000313" key="1">
    <source>
        <dbReference type="EMBL" id="MBK4726831.1"/>
    </source>
</evidence>
<protein>
    <submittedName>
        <fullName evidence="1">DUF4225 domain-containing protein</fullName>
    </submittedName>
</protein>
<dbReference type="Proteomes" id="UP000633731">
    <property type="component" value="Unassembled WGS sequence"/>
</dbReference>
<evidence type="ECO:0000313" key="2">
    <source>
        <dbReference type="Proteomes" id="UP000633731"/>
    </source>
</evidence>
<reference evidence="1" key="1">
    <citation type="submission" date="2021-01" db="EMBL/GenBank/DDBJ databases">
        <title>Draft genome of Pantoea agglomerans Eh 335.</title>
        <authorList>
            <person name="Emsley S.A."/>
            <person name="Oline D.K."/>
            <person name="Saw J.H."/>
            <person name="Ushijima B."/>
            <person name="Videau P."/>
            <person name="Koyack M.J."/>
        </authorList>
    </citation>
    <scope>NUCLEOTIDE SEQUENCE</scope>
    <source>
        <strain evidence="1">Eh 335</strain>
    </source>
</reference>
<comment type="caution">
    <text evidence="1">The sequence shown here is derived from an EMBL/GenBank/DDBJ whole genome shotgun (WGS) entry which is preliminary data.</text>
</comment>